<evidence type="ECO:0000256" key="3">
    <source>
        <dbReference type="PIRSR" id="PIRSR600407-1"/>
    </source>
</evidence>
<dbReference type="OrthoDB" id="6372431at2759"/>
<dbReference type="InterPro" id="IPR000407">
    <property type="entry name" value="GDA1_CD39_NTPase"/>
</dbReference>
<dbReference type="GO" id="GO:0017110">
    <property type="term" value="F:nucleoside diphosphate phosphatase activity"/>
    <property type="evidence" value="ECO:0007669"/>
    <property type="project" value="TreeGrafter"/>
</dbReference>
<dbReference type="EMBL" id="CAJJDN010000061">
    <property type="protein sequence ID" value="CAD8093950.1"/>
    <property type="molecule type" value="Genomic_DNA"/>
</dbReference>
<dbReference type="Pfam" id="PF01150">
    <property type="entry name" value="GDA1_CD39"/>
    <property type="match status" value="1"/>
</dbReference>
<gene>
    <name evidence="5" type="ORF">PSON_ATCC_30995.1.T0610245</name>
</gene>
<evidence type="ECO:0000256" key="4">
    <source>
        <dbReference type="PIRSR" id="PIRSR600407-2"/>
    </source>
</evidence>
<name>A0A8S1NPF9_9CILI</name>
<dbReference type="AlphaFoldDB" id="A0A8S1NPF9"/>
<dbReference type="CDD" id="cd24003">
    <property type="entry name" value="ASKHA_NBD_GDA1_CD39_NTPase"/>
    <property type="match status" value="1"/>
</dbReference>
<comment type="similarity">
    <text evidence="1">Belongs to the GDA1/CD39 NTPase family.</text>
</comment>
<dbReference type="GO" id="GO:0016020">
    <property type="term" value="C:membrane"/>
    <property type="evidence" value="ECO:0007669"/>
    <property type="project" value="TreeGrafter"/>
</dbReference>
<evidence type="ECO:0000313" key="6">
    <source>
        <dbReference type="Proteomes" id="UP000692954"/>
    </source>
</evidence>
<proteinExistence type="inferred from homology"/>
<keyword evidence="2" id="KW-0378">Hydrolase</keyword>
<dbReference type="Proteomes" id="UP000692954">
    <property type="component" value="Unassembled WGS sequence"/>
</dbReference>
<feature type="binding site" evidence="4">
    <location>
        <begin position="182"/>
        <end position="186"/>
    </location>
    <ligand>
        <name>ATP</name>
        <dbReference type="ChEBI" id="CHEBI:30616"/>
    </ligand>
</feature>
<protein>
    <submittedName>
        <fullName evidence="5">Uncharacterized protein</fullName>
    </submittedName>
</protein>
<evidence type="ECO:0000313" key="5">
    <source>
        <dbReference type="EMBL" id="CAD8093950.1"/>
    </source>
</evidence>
<sequence length="430" mass="48343">MIFLISLICAVYSNRFLAPDEDLKNNPQCYGSIFDAGSSGTRVYIYQWNCRKEWTLPMVNLSETSNNEKQSPGLATFANDLDGIQNYLNPLIEFIYKVVPKNVYKYTPIMLGATAGLRQLSQIQQNEIIATVQQIFQKTQLYYNESWVRVITGQEEGMYMWMSVFYLLNQNVKNLLTMDLGGASTQNAFPYNATGPDFVLLNVNPNVTNFSLYAVSYLGYGNDQARISVLKLSIQGDNDVIYSPCFFKGYSANTIIDNKNYTINGTGSLELCQNLILQLLNTTQNTSINQSYEPPVVGSTVYGTNGIYTMADFFNLTSFTKDSYYNKLQDLTGLTWEQANQTYPKNPYLSTQFFMATYVYSLIYNGYNIPSDTTVQAPASINGVSPSWTLAACSYQLAQINCTDDSPICQFNAYSSILVIFYVLALGFLN</sequence>
<keyword evidence="4" id="KW-0067">ATP-binding</keyword>
<comment type="caution">
    <text evidence="5">The sequence shown here is derived from an EMBL/GenBank/DDBJ whole genome shotgun (WGS) entry which is preliminary data.</text>
</comment>
<dbReference type="GO" id="GO:0005524">
    <property type="term" value="F:ATP binding"/>
    <property type="evidence" value="ECO:0007669"/>
    <property type="project" value="UniProtKB-KW"/>
</dbReference>
<evidence type="ECO:0000256" key="2">
    <source>
        <dbReference type="ARBA" id="ARBA00022801"/>
    </source>
</evidence>
<feature type="active site" description="Proton acceptor" evidence="3">
    <location>
        <position position="156"/>
    </location>
</feature>
<dbReference type="GO" id="GO:0009134">
    <property type="term" value="P:nucleoside diphosphate catabolic process"/>
    <property type="evidence" value="ECO:0007669"/>
    <property type="project" value="TreeGrafter"/>
</dbReference>
<dbReference type="PANTHER" id="PTHR11782">
    <property type="entry name" value="ADENOSINE/GUANOSINE DIPHOSPHATASE"/>
    <property type="match status" value="1"/>
</dbReference>
<accession>A0A8S1NPF9</accession>
<dbReference type="PANTHER" id="PTHR11782:SF83">
    <property type="entry name" value="GUANOSINE-DIPHOSPHATASE"/>
    <property type="match status" value="1"/>
</dbReference>
<organism evidence="5 6">
    <name type="scientific">Paramecium sonneborni</name>
    <dbReference type="NCBI Taxonomy" id="65129"/>
    <lineage>
        <taxon>Eukaryota</taxon>
        <taxon>Sar</taxon>
        <taxon>Alveolata</taxon>
        <taxon>Ciliophora</taxon>
        <taxon>Intramacronucleata</taxon>
        <taxon>Oligohymenophorea</taxon>
        <taxon>Peniculida</taxon>
        <taxon>Parameciidae</taxon>
        <taxon>Paramecium</taxon>
    </lineage>
</organism>
<reference evidence="5" key="1">
    <citation type="submission" date="2021-01" db="EMBL/GenBank/DDBJ databases">
        <authorList>
            <consortium name="Genoscope - CEA"/>
            <person name="William W."/>
        </authorList>
    </citation>
    <scope>NUCLEOTIDE SEQUENCE</scope>
</reference>
<keyword evidence="6" id="KW-1185">Reference proteome</keyword>
<evidence type="ECO:0000256" key="1">
    <source>
        <dbReference type="ARBA" id="ARBA00009283"/>
    </source>
</evidence>
<keyword evidence="4" id="KW-0547">Nucleotide-binding</keyword>